<evidence type="ECO:0000313" key="1">
    <source>
        <dbReference type="EMBL" id="KAF7814905.1"/>
    </source>
</evidence>
<sequence>MEDLSIPMEPLQHHHEREPFQELAQKNAAGETISHQEQMLSPYLRILMTICLRFMDVTFLEGSIEDPMLIILVEHKTLQHILTTVVGNGLLRQGLLKDSNAI</sequence>
<comment type="caution">
    <text evidence="1">The sequence shown here is derived from an EMBL/GenBank/DDBJ whole genome shotgun (WGS) entry which is preliminary data.</text>
</comment>
<dbReference type="EMBL" id="JAAIUW010000009">
    <property type="protein sequence ID" value="KAF7814905.1"/>
    <property type="molecule type" value="Genomic_DNA"/>
</dbReference>
<accession>A0A834T4U6</accession>
<organism evidence="1 2">
    <name type="scientific">Senna tora</name>
    <dbReference type="NCBI Taxonomy" id="362788"/>
    <lineage>
        <taxon>Eukaryota</taxon>
        <taxon>Viridiplantae</taxon>
        <taxon>Streptophyta</taxon>
        <taxon>Embryophyta</taxon>
        <taxon>Tracheophyta</taxon>
        <taxon>Spermatophyta</taxon>
        <taxon>Magnoliopsida</taxon>
        <taxon>eudicotyledons</taxon>
        <taxon>Gunneridae</taxon>
        <taxon>Pentapetalae</taxon>
        <taxon>rosids</taxon>
        <taxon>fabids</taxon>
        <taxon>Fabales</taxon>
        <taxon>Fabaceae</taxon>
        <taxon>Caesalpinioideae</taxon>
        <taxon>Cassia clade</taxon>
        <taxon>Senna</taxon>
    </lineage>
</organism>
<proteinExistence type="predicted"/>
<evidence type="ECO:0000313" key="2">
    <source>
        <dbReference type="Proteomes" id="UP000634136"/>
    </source>
</evidence>
<name>A0A834T4U6_9FABA</name>
<dbReference type="Proteomes" id="UP000634136">
    <property type="component" value="Unassembled WGS sequence"/>
</dbReference>
<dbReference type="AlphaFoldDB" id="A0A834T4U6"/>
<gene>
    <name evidence="1" type="ORF">G2W53_028874</name>
</gene>
<keyword evidence="2" id="KW-1185">Reference proteome</keyword>
<reference evidence="1" key="1">
    <citation type="submission" date="2020-09" db="EMBL/GenBank/DDBJ databases">
        <title>Genome-Enabled Discovery of Anthraquinone Biosynthesis in Senna tora.</title>
        <authorList>
            <person name="Kang S.-H."/>
            <person name="Pandey R.P."/>
            <person name="Lee C.-M."/>
            <person name="Sim J.-S."/>
            <person name="Jeong J.-T."/>
            <person name="Choi B.-S."/>
            <person name="Jung M."/>
            <person name="Ginzburg D."/>
            <person name="Zhao K."/>
            <person name="Won S.Y."/>
            <person name="Oh T.-J."/>
            <person name="Yu Y."/>
            <person name="Kim N.-H."/>
            <person name="Lee O.R."/>
            <person name="Lee T.-H."/>
            <person name="Bashyal P."/>
            <person name="Kim T.-S."/>
            <person name="Lee W.-H."/>
            <person name="Kawkins C."/>
            <person name="Kim C.-K."/>
            <person name="Kim J.S."/>
            <person name="Ahn B.O."/>
            <person name="Rhee S.Y."/>
            <person name="Sohng J.K."/>
        </authorList>
    </citation>
    <scope>NUCLEOTIDE SEQUENCE</scope>
    <source>
        <tissue evidence="1">Leaf</tissue>
    </source>
</reference>
<protein>
    <submittedName>
        <fullName evidence="1">Uncharacterized protein</fullName>
    </submittedName>
</protein>